<evidence type="ECO:0000313" key="12">
    <source>
        <dbReference type="EMBL" id="PIT90794.1"/>
    </source>
</evidence>
<dbReference type="InterPro" id="IPR005324">
    <property type="entry name" value="Ribosomal_uS5_C"/>
</dbReference>
<evidence type="ECO:0000256" key="2">
    <source>
        <dbReference type="ARBA" id="ARBA00022730"/>
    </source>
</evidence>
<evidence type="ECO:0000256" key="3">
    <source>
        <dbReference type="ARBA" id="ARBA00022884"/>
    </source>
</evidence>
<feature type="compositionally biased region" description="Acidic residues" evidence="10">
    <location>
        <begin position="169"/>
        <end position="178"/>
    </location>
</feature>
<dbReference type="InterPro" id="IPR013810">
    <property type="entry name" value="Ribosomal_uS5_N"/>
</dbReference>
<dbReference type="EMBL" id="PFBO01000009">
    <property type="protein sequence ID" value="PIT90794.1"/>
    <property type="molecule type" value="Genomic_DNA"/>
</dbReference>
<organism evidence="12 13">
    <name type="scientific">Candidatus Komeilibacteria bacterium CG10_big_fil_rev_8_21_14_0_10_41_13</name>
    <dbReference type="NCBI Taxonomy" id="1974476"/>
    <lineage>
        <taxon>Bacteria</taxon>
        <taxon>Candidatus Komeiliibacteriota</taxon>
    </lineage>
</organism>
<dbReference type="InterPro" id="IPR005712">
    <property type="entry name" value="Ribosomal_uS5_bac-type"/>
</dbReference>
<protein>
    <recommendedName>
        <fullName evidence="6">Small ribosomal subunit protein uS5</fullName>
    </recommendedName>
    <alternativeName>
        <fullName evidence="7">30S ribosomal protein S5</fullName>
    </alternativeName>
</protein>
<dbReference type="PROSITE" id="PS00585">
    <property type="entry name" value="RIBOSOMAL_S5"/>
    <property type="match status" value="1"/>
</dbReference>
<dbReference type="GO" id="GO:0005737">
    <property type="term" value="C:cytoplasm"/>
    <property type="evidence" value="ECO:0007669"/>
    <property type="project" value="UniProtKB-ARBA"/>
</dbReference>
<dbReference type="Gene3D" id="3.30.230.10">
    <property type="match status" value="1"/>
</dbReference>
<dbReference type="GO" id="GO:0006412">
    <property type="term" value="P:translation"/>
    <property type="evidence" value="ECO:0007669"/>
    <property type="project" value="InterPro"/>
</dbReference>
<dbReference type="InterPro" id="IPR018192">
    <property type="entry name" value="Ribosomal_uS5_N_CS"/>
</dbReference>
<evidence type="ECO:0000256" key="5">
    <source>
        <dbReference type="ARBA" id="ARBA00023274"/>
    </source>
</evidence>
<evidence type="ECO:0000259" key="11">
    <source>
        <dbReference type="PROSITE" id="PS50881"/>
    </source>
</evidence>
<evidence type="ECO:0000256" key="10">
    <source>
        <dbReference type="SAM" id="MobiDB-lite"/>
    </source>
</evidence>
<comment type="similarity">
    <text evidence="1 9">Belongs to the universal ribosomal protein uS5 family.</text>
</comment>
<dbReference type="SUPFAM" id="SSF54211">
    <property type="entry name" value="Ribosomal protein S5 domain 2-like"/>
    <property type="match status" value="1"/>
</dbReference>
<dbReference type="PANTHER" id="PTHR48277">
    <property type="entry name" value="MITOCHONDRIAL RIBOSOMAL PROTEIN S5"/>
    <property type="match status" value="1"/>
</dbReference>
<keyword evidence="3" id="KW-0694">RNA-binding</keyword>
<keyword evidence="4 8" id="KW-0689">Ribosomal protein</keyword>
<evidence type="ECO:0000256" key="7">
    <source>
        <dbReference type="ARBA" id="ARBA00035519"/>
    </source>
</evidence>
<dbReference type="SUPFAM" id="SSF54768">
    <property type="entry name" value="dsRNA-binding domain-like"/>
    <property type="match status" value="1"/>
</dbReference>
<dbReference type="Pfam" id="PF03719">
    <property type="entry name" value="Ribosomal_S5_C"/>
    <property type="match status" value="1"/>
</dbReference>
<dbReference type="PROSITE" id="PS50881">
    <property type="entry name" value="S5_DSRBD"/>
    <property type="match status" value="1"/>
</dbReference>
<gene>
    <name evidence="12" type="ORF">COU22_00130</name>
</gene>
<keyword evidence="5 8" id="KW-0687">Ribonucleoprotein</keyword>
<sequence>MAEANRKNNRSNFRKNKPQSEYEQRIIDLARVTRVMAGGKRLRFRACVALGDRKGKIGWAVAKGADVAIAVSKAANKAKKYMVKIRLVDETIPHKVEAKFKAAQVMLKPAVKGTGIIAGGAVRQILELAGIPNIYSKILGGSNKISNIQATLKALSMLKYPETNSLDNLSEESIENGNEEEKTERDLDKEEELYNEQKKLLRKEGIDEESQKKSKLLKK</sequence>
<feature type="compositionally biased region" description="Basic and acidic residues" evidence="10">
    <location>
        <begin position="179"/>
        <end position="188"/>
    </location>
</feature>
<evidence type="ECO:0000313" key="13">
    <source>
        <dbReference type="Proteomes" id="UP000230543"/>
    </source>
</evidence>
<dbReference type="Proteomes" id="UP000230543">
    <property type="component" value="Unassembled WGS sequence"/>
</dbReference>
<dbReference type="NCBIfam" id="TIGR01021">
    <property type="entry name" value="rpsE_bact"/>
    <property type="match status" value="1"/>
</dbReference>
<dbReference type="GO" id="GO:0003735">
    <property type="term" value="F:structural constituent of ribosome"/>
    <property type="evidence" value="ECO:0007669"/>
    <property type="project" value="UniProtKB-UniRule"/>
</dbReference>
<dbReference type="Gene3D" id="3.30.160.20">
    <property type="match status" value="1"/>
</dbReference>
<evidence type="ECO:0000256" key="6">
    <source>
        <dbReference type="ARBA" id="ARBA00035255"/>
    </source>
</evidence>
<reference evidence="13" key="1">
    <citation type="submission" date="2017-09" db="EMBL/GenBank/DDBJ databases">
        <title>Depth-based differentiation of microbial function through sediment-hosted aquifers and enrichment of novel symbionts in the deep terrestrial subsurface.</title>
        <authorList>
            <person name="Probst A.J."/>
            <person name="Ladd B."/>
            <person name="Jarett J.K."/>
            <person name="Geller-Mcgrath D.E."/>
            <person name="Sieber C.M.K."/>
            <person name="Emerson J.B."/>
            <person name="Anantharaman K."/>
            <person name="Thomas B.C."/>
            <person name="Malmstrom R."/>
            <person name="Stieglmeier M."/>
            <person name="Klingl A."/>
            <person name="Woyke T."/>
            <person name="Ryan C.M."/>
            <person name="Banfield J.F."/>
        </authorList>
    </citation>
    <scope>NUCLEOTIDE SEQUENCE [LARGE SCALE GENOMIC DNA]</scope>
</reference>
<accession>A0A2M6WDH1</accession>
<name>A0A2M6WDH1_9BACT</name>
<dbReference type="GO" id="GO:0019843">
    <property type="term" value="F:rRNA binding"/>
    <property type="evidence" value="ECO:0007669"/>
    <property type="project" value="UniProtKB-KW"/>
</dbReference>
<feature type="region of interest" description="Disordered" evidence="10">
    <location>
        <begin position="168"/>
        <end position="219"/>
    </location>
</feature>
<dbReference type="FunFam" id="3.30.230.10:FF:000002">
    <property type="entry name" value="30S ribosomal protein S5"/>
    <property type="match status" value="1"/>
</dbReference>
<feature type="domain" description="S5 DRBM" evidence="11">
    <location>
        <begin position="22"/>
        <end position="85"/>
    </location>
</feature>
<dbReference type="PANTHER" id="PTHR48277:SF1">
    <property type="entry name" value="MITOCHONDRIAL RIBOSOMAL PROTEIN S5"/>
    <property type="match status" value="1"/>
</dbReference>
<keyword evidence="2" id="KW-0699">rRNA-binding</keyword>
<proteinExistence type="inferred from homology"/>
<dbReference type="Pfam" id="PF00333">
    <property type="entry name" value="Ribosomal_S5"/>
    <property type="match status" value="1"/>
</dbReference>
<dbReference type="InterPro" id="IPR020568">
    <property type="entry name" value="Ribosomal_Su5_D2-typ_SF"/>
</dbReference>
<evidence type="ECO:0000256" key="8">
    <source>
        <dbReference type="PROSITE-ProRule" id="PRU00268"/>
    </source>
</evidence>
<dbReference type="AlphaFoldDB" id="A0A2M6WDH1"/>
<dbReference type="InterPro" id="IPR014721">
    <property type="entry name" value="Ribsml_uS5_D2-typ_fold_subgr"/>
</dbReference>
<dbReference type="GO" id="GO:0015935">
    <property type="term" value="C:small ribosomal subunit"/>
    <property type="evidence" value="ECO:0007669"/>
    <property type="project" value="InterPro"/>
</dbReference>
<dbReference type="InterPro" id="IPR000851">
    <property type="entry name" value="Ribosomal_uS5"/>
</dbReference>
<evidence type="ECO:0000256" key="9">
    <source>
        <dbReference type="RuleBase" id="RU003823"/>
    </source>
</evidence>
<feature type="compositionally biased region" description="Basic and acidic residues" evidence="10">
    <location>
        <begin position="195"/>
        <end position="212"/>
    </location>
</feature>
<comment type="caution">
    <text evidence="12">The sequence shown here is derived from an EMBL/GenBank/DDBJ whole genome shotgun (WGS) entry which is preliminary data.</text>
</comment>
<evidence type="ECO:0000256" key="1">
    <source>
        <dbReference type="ARBA" id="ARBA00008945"/>
    </source>
</evidence>
<evidence type="ECO:0000256" key="4">
    <source>
        <dbReference type="ARBA" id="ARBA00022980"/>
    </source>
</evidence>